<dbReference type="EMBL" id="FPKX01000060">
    <property type="protein sequence ID" value="SFZ98743.1"/>
    <property type="molecule type" value="Genomic_DNA"/>
</dbReference>
<dbReference type="GO" id="GO:0008696">
    <property type="term" value="F:4-amino-4-deoxychorismate lyase activity"/>
    <property type="evidence" value="ECO:0007669"/>
    <property type="project" value="UniProtKB-EC"/>
</dbReference>
<dbReference type="SUPFAM" id="SSF56752">
    <property type="entry name" value="D-aminoacid aminotransferase-like PLP-dependent enzymes"/>
    <property type="match status" value="1"/>
</dbReference>
<dbReference type="InterPro" id="IPR036038">
    <property type="entry name" value="Aminotransferase-like"/>
</dbReference>
<dbReference type="Gene3D" id="3.20.10.10">
    <property type="entry name" value="D-amino Acid Aminotransferase, subunit A, domain 2"/>
    <property type="match status" value="1"/>
</dbReference>
<protein>
    <submittedName>
        <fullName evidence="1">Aminodeoxychorismate lyase</fullName>
        <ecNumber evidence="1">4.1.3.38</ecNumber>
    </submittedName>
</protein>
<proteinExistence type="predicted"/>
<name>A0A1W1EFF0_9ZZZZ</name>
<dbReference type="Pfam" id="PF01063">
    <property type="entry name" value="Aminotran_4"/>
    <property type="match status" value="1"/>
</dbReference>
<dbReference type="EC" id="4.1.3.38" evidence="1"/>
<gene>
    <name evidence="1" type="ORF">MNB_SV-5-1416</name>
</gene>
<dbReference type="AlphaFoldDB" id="A0A1W1EFF0"/>
<evidence type="ECO:0000313" key="1">
    <source>
        <dbReference type="EMBL" id="SFZ98743.1"/>
    </source>
</evidence>
<dbReference type="InterPro" id="IPR043131">
    <property type="entry name" value="BCAT-like_N"/>
</dbReference>
<keyword evidence="1" id="KW-0456">Lyase</keyword>
<reference evidence="1" key="1">
    <citation type="submission" date="2016-10" db="EMBL/GenBank/DDBJ databases">
        <authorList>
            <person name="de Groot N.N."/>
        </authorList>
    </citation>
    <scope>NUCLEOTIDE SEQUENCE</scope>
</reference>
<accession>A0A1W1EFF0</accession>
<organism evidence="1">
    <name type="scientific">hydrothermal vent metagenome</name>
    <dbReference type="NCBI Taxonomy" id="652676"/>
    <lineage>
        <taxon>unclassified sequences</taxon>
        <taxon>metagenomes</taxon>
        <taxon>ecological metagenomes</taxon>
    </lineage>
</organism>
<dbReference type="InterPro" id="IPR043132">
    <property type="entry name" value="BCAT-like_C"/>
</dbReference>
<dbReference type="Gene3D" id="3.30.470.10">
    <property type="match status" value="1"/>
</dbReference>
<sequence>MNNTLETIKIRNAHIYNIYYHQQRFDKTRADLYSCHEKIDLKEQILKSLTDTNKHGLFRCRIVYNKDIESIDYIPYKAKKIEKLKVISSNIEYNYKYENRSEFDSLLQENSSYNEVIIEKDGYITDTTISNIAFYDGEKWLTPKRPLLKGSMREKLLDNKFLTTADIKKQDINKYIHVALINAMLGFKVLNKVKIYT</sequence>
<dbReference type="InterPro" id="IPR001544">
    <property type="entry name" value="Aminotrans_IV"/>
</dbReference>